<keyword evidence="15" id="KW-0270">Exopolysaccharide synthesis</keyword>
<evidence type="ECO:0000256" key="9">
    <source>
        <dbReference type="ARBA" id="ARBA00022741"/>
    </source>
</evidence>
<dbReference type="InterPro" id="IPR003856">
    <property type="entry name" value="LPS_length_determ_N"/>
</dbReference>
<evidence type="ECO:0000256" key="11">
    <source>
        <dbReference type="ARBA" id="ARBA00022840"/>
    </source>
</evidence>
<feature type="coiled-coil region" evidence="20">
    <location>
        <begin position="245"/>
        <end position="272"/>
    </location>
</feature>
<keyword evidence="11" id="KW-0067">ATP-binding</keyword>
<evidence type="ECO:0000256" key="7">
    <source>
        <dbReference type="ARBA" id="ARBA00022679"/>
    </source>
</evidence>
<proteinExistence type="inferred from homology"/>
<keyword evidence="6" id="KW-0997">Cell inner membrane</keyword>
<keyword evidence="5" id="KW-1003">Cell membrane</keyword>
<comment type="catalytic activity">
    <reaction evidence="16">
        <text>L-tyrosyl-[protein] + ATP = O-phospho-L-tyrosyl-[protein] + ADP + H(+)</text>
        <dbReference type="Rhea" id="RHEA:10596"/>
        <dbReference type="Rhea" id="RHEA-COMP:10136"/>
        <dbReference type="Rhea" id="RHEA-COMP:20101"/>
        <dbReference type="ChEBI" id="CHEBI:15378"/>
        <dbReference type="ChEBI" id="CHEBI:30616"/>
        <dbReference type="ChEBI" id="CHEBI:46858"/>
        <dbReference type="ChEBI" id="CHEBI:61978"/>
        <dbReference type="ChEBI" id="CHEBI:456216"/>
        <dbReference type="EC" id="2.7.10.2"/>
    </reaction>
</comment>
<evidence type="ECO:0000256" key="3">
    <source>
        <dbReference type="ARBA" id="ARBA00008883"/>
    </source>
</evidence>
<keyword evidence="20" id="KW-0175">Coiled coil</keyword>
<dbReference type="NCBIfam" id="TIGR01007">
    <property type="entry name" value="eps_fam"/>
    <property type="match status" value="1"/>
</dbReference>
<evidence type="ECO:0000256" key="13">
    <source>
        <dbReference type="ARBA" id="ARBA00023136"/>
    </source>
</evidence>
<evidence type="ECO:0000256" key="20">
    <source>
        <dbReference type="SAM" id="Coils"/>
    </source>
</evidence>
<feature type="compositionally biased region" description="Polar residues" evidence="21">
    <location>
        <begin position="1"/>
        <end position="13"/>
    </location>
</feature>
<keyword evidence="8 22" id="KW-0812">Transmembrane</keyword>
<dbReference type="GO" id="GO:0042802">
    <property type="term" value="F:identical protein binding"/>
    <property type="evidence" value="ECO:0007669"/>
    <property type="project" value="UniProtKB-ARBA"/>
</dbReference>
<evidence type="ECO:0000256" key="5">
    <source>
        <dbReference type="ARBA" id="ARBA00022475"/>
    </source>
</evidence>
<dbReference type="Pfam" id="PF02706">
    <property type="entry name" value="Wzz"/>
    <property type="match status" value="1"/>
</dbReference>
<evidence type="ECO:0000256" key="17">
    <source>
        <dbReference type="ARBA" id="ARBA00054296"/>
    </source>
</evidence>
<evidence type="ECO:0000259" key="24">
    <source>
        <dbReference type="Pfam" id="PF13614"/>
    </source>
</evidence>
<sequence>MTDSTNQNASNPEPENEKPKSVGALVERRDMLPSTLLLQEPRGRQDDEDDDTIDLRELWNVIVKRKGTVLTFFLITVVAVLTATFLMTKIYRASMTLQIEQQEAKVMKIEEVSPSETSGSSKDFYQTQYELLKSRTLAQRVIEQLNLAEHPLYRKDEKEKETWGKLLGGSQDDPARETVEGETEAKLVNTFLDQLTIEPLRNSRLVKVHFDSPDARLAARVANTVATVFINLNLERRMDASSYAKTFLQERLQQIKVKLEDSEKALNEFTRKEGIVKPGEKQPSPDSQAMQEFTTALAKAQGERIQAESLYRQVQAGDSSALPAVLESKVIQEYKARRAQLEGDYQEGLKIYKPAYPKMQQIEAQIAELQAKIDEEINAIRGALKAKYEAALAQEALFAGKLQESKSTVLDVQDRSFQYNLLQREVDTNRQLYEGLLQRYKEVGVAGGVGVNNITVVDKAEVPLLPFKPKVMLNALIAAFLGLFGGIGLAFLFEHLDDTIKQPEDLEKLLGLPVLGIVPAVKGTADGQELAVTENADPRSGFAEAHRSIRTALQFSTAEGMPKVLMLTSTSMGEGKSTTALSLAIHFAQAGKTVLLVDCDLRKASLHKKLSISNETGLTNHLAGEAQPAAITRATHVPKLFLVPSGPLPPNPAELLGSSKMVQFLNLAAEKFDHVLIDGPPVLGLADAPLLGSLAEATLLVVEAGSTGRDHARNAVKRLLATRSRLIGGILTKVGARGSSYGYYNNYYYYQYGESKPERPMA</sequence>
<dbReference type="FunFam" id="3.40.50.300:FF:000527">
    <property type="entry name" value="Tyrosine-protein kinase etk"/>
    <property type="match status" value="1"/>
</dbReference>
<comment type="function">
    <text evidence="17">Probably involved in polymerization and/or export of exopolysaccharide EPS I which functions as a virulence factor. May be involved in an ATP-dependent process in the pathway for EPS I production, possibly export of the trimeric repeat units across the inner membrane or their polymerization.</text>
</comment>
<evidence type="ECO:0000256" key="18">
    <source>
        <dbReference type="ARBA" id="ARBA00067833"/>
    </source>
</evidence>
<evidence type="ECO:0000256" key="22">
    <source>
        <dbReference type="SAM" id="Phobius"/>
    </source>
</evidence>
<accession>A0A7Z7MUI6</accession>
<feature type="compositionally biased region" description="Basic and acidic residues" evidence="21">
    <location>
        <begin position="15"/>
        <end position="25"/>
    </location>
</feature>
<dbReference type="InterPro" id="IPR025669">
    <property type="entry name" value="AAA_dom"/>
</dbReference>
<evidence type="ECO:0000256" key="14">
    <source>
        <dbReference type="ARBA" id="ARBA00023137"/>
    </source>
</evidence>
<evidence type="ECO:0000313" key="26">
    <source>
        <dbReference type="EMBL" id="SMB22884.1"/>
    </source>
</evidence>
<evidence type="ECO:0000256" key="8">
    <source>
        <dbReference type="ARBA" id="ARBA00022692"/>
    </source>
</evidence>
<dbReference type="InterPro" id="IPR050445">
    <property type="entry name" value="Bact_polysacc_biosynth/exp"/>
</dbReference>
<reference evidence="26" key="1">
    <citation type="submission" date="2017-03" db="EMBL/GenBank/DDBJ databases">
        <authorList>
            <consortium name="AG Boll"/>
        </authorList>
    </citation>
    <scope>NUCLEOTIDE SEQUENCE [LARGE SCALE GENOMIC DNA]</scope>
    <source>
        <strain evidence="26">Chol</strain>
    </source>
</reference>
<feature type="coiled-coil region" evidence="20">
    <location>
        <begin position="359"/>
        <end position="386"/>
    </location>
</feature>
<evidence type="ECO:0000256" key="2">
    <source>
        <dbReference type="ARBA" id="ARBA00007316"/>
    </source>
</evidence>
<dbReference type="GO" id="GO:0005886">
    <property type="term" value="C:plasma membrane"/>
    <property type="evidence" value="ECO:0007669"/>
    <property type="project" value="UniProtKB-SubCell"/>
</dbReference>
<dbReference type="CDD" id="cd05387">
    <property type="entry name" value="BY-kinase"/>
    <property type="match status" value="1"/>
</dbReference>
<evidence type="ECO:0000256" key="1">
    <source>
        <dbReference type="ARBA" id="ARBA00004429"/>
    </source>
</evidence>
<dbReference type="EC" id="2.7.10.2" evidence="4"/>
<dbReference type="GO" id="GO:0004715">
    <property type="term" value="F:non-membrane spanning protein tyrosine kinase activity"/>
    <property type="evidence" value="ECO:0007669"/>
    <property type="project" value="UniProtKB-EC"/>
</dbReference>
<comment type="subcellular location">
    <subcellularLocation>
        <location evidence="1">Cell inner membrane</location>
        <topology evidence="1">Multi-pass membrane protein</topology>
    </subcellularLocation>
</comment>
<dbReference type="InterPro" id="IPR032807">
    <property type="entry name" value="GNVR"/>
</dbReference>
<comment type="similarity">
    <text evidence="3">Belongs to the etk/wzc family.</text>
</comment>
<evidence type="ECO:0000256" key="16">
    <source>
        <dbReference type="ARBA" id="ARBA00051245"/>
    </source>
</evidence>
<gene>
    <name evidence="26" type="primary">gumC</name>
    <name evidence="26" type="ORF">SDENCHOL_10715</name>
</gene>
<feature type="transmembrane region" description="Helical" evidence="22">
    <location>
        <begin position="471"/>
        <end position="493"/>
    </location>
</feature>
<dbReference type="PANTHER" id="PTHR32309">
    <property type="entry name" value="TYROSINE-PROTEIN KINASE"/>
    <property type="match status" value="1"/>
</dbReference>
<dbReference type="Pfam" id="PF13807">
    <property type="entry name" value="GNVR"/>
    <property type="match status" value="1"/>
</dbReference>
<dbReference type="SUPFAM" id="SSF52540">
    <property type="entry name" value="P-loop containing nucleoside triphosphate hydrolases"/>
    <property type="match status" value="1"/>
</dbReference>
<evidence type="ECO:0000256" key="6">
    <source>
        <dbReference type="ARBA" id="ARBA00022519"/>
    </source>
</evidence>
<dbReference type="PANTHER" id="PTHR32309:SF13">
    <property type="entry name" value="FERRIC ENTEROBACTIN TRANSPORT PROTEIN FEPE"/>
    <property type="match status" value="1"/>
</dbReference>
<dbReference type="Proteomes" id="UP000242886">
    <property type="component" value="Chromosome SDENCHOL"/>
</dbReference>
<keyword evidence="10" id="KW-0418">Kinase</keyword>
<keyword evidence="9" id="KW-0547">Nucleotide-binding</keyword>
<evidence type="ECO:0000256" key="15">
    <source>
        <dbReference type="ARBA" id="ARBA00023169"/>
    </source>
</evidence>
<evidence type="ECO:0000259" key="25">
    <source>
        <dbReference type="Pfam" id="PF13807"/>
    </source>
</evidence>
<dbReference type="InterPro" id="IPR005702">
    <property type="entry name" value="Wzc-like_C"/>
</dbReference>
<dbReference type="GO" id="GO:0005524">
    <property type="term" value="F:ATP binding"/>
    <property type="evidence" value="ECO:0007669"/>
    <property type="project" value="UniProtKB-KW"/>
</dbReference>
<evidence type="ECO:0000256" key="12">
    <source>
        <dbReference type="ARBA" id="ARBA00022989"/>
    </source>
</evidence>
<feature type="domain" description="Polysaccharide chain length determinant N-terminal" evidence="23">
    <location>
        <begin position="51"/>
        <end position="145"/>
    </location>
</feature>
<dbReference type="RefSeq" id="WP_154716093.1">
    <property type="nucleotide sequence ID" value="NZ_LT837803.1"/>
</dbReference>
<evidence type="ECO:0000313" key="27">
    <source>
        <dbReference type="Proteomes" id="UP000242886"/>
    </source>
</evidence>
<protein>
    <recommendedName>
        <fullName evidence="18">Putative tyrosine-protein kinase EpsB</fullName>
        <ecNumber evidence="4">2.7.10.2</ecNumber>
    </recommendedName>
    <alternativeName>
        <fullName evidence="19">EPS I polysaccharide export protein EpsB</fullName>
    </alternativeName>
</protein>
<feature type="domain" description="AAA" evidence="24">
    <location>
        <begin position="571"/>
        <end position="691"/>
    </location>
</feature>
<dbReference type="AlphaFoldDB" id="A0A7Z7MUI6"/>
<keyword evidence="7" id="KW-0808">Transferase</keyword>
<evidence type="ECO:0000256" key="21">
    <source>
        <dbReference type="SAM" id="MobiDB-lite"/>
    </source>
</evidence>
<dbReference type="GO" id="GO:0000271">
    <property type="term" value="P:polysaccharide biosynthetic process"/>
    <property type="evidence" value="ECO:0007669"/>
    <property type="project" value="UniProtKB-KW"/>
</dbReference>
<keyword evidence="12 22" id="KW-1133">Transmembrane helix</keyword>
<keyword evidence="27" id="KW-1185">Reference proteome</keyword>
<dbReference type="EMBL" id="LT837803">
    <property type="protein sequence ID" value="SMB22884.1"/>
    <property type="molecule type" value="Genomic_DNA"/>
</dbReference>
<keyword evidence="13 22" id="KW-0472">Membrane</keyword>
<dbReference type="Pfam" id="PF13614">
    <property type="entry name" value="AAA_31"/>
    <property type="match status" value="1"/>
</dbReference>
<feature type="region of interest" description="Disordered" evidence="21">
    <location>
        <begin position="1"/>
        <end position="25"/>
    </location>
</feature>
<evidence type="ECO:0000256" key="10">
    <source>
        <dbReference type="ARBA" id="ARBA00022777"/>
    </source>
</evidence>
<dbReference type="InterPro" id="IPR027417">
    <property type="entry name" value="P-loop_NTPase"/>
</dbReference>
<dbReference type="Gene3D" id="3.40.50.300">
    <property type="entry name" value="P-loop containing nucleotide triphosphate hydrolases"/>
    <property type="match status" value="1"/>
</dbReference>
<organism evidence="26 27">
    <name type="scientific">Sterolibacterium denitrificans</name>
    <dbReference type="NCBI Taxonomy" id="157592"/>
    <lineage>
        <taxon>Bacteria</taxon>
        <taxon>Pseudomonadati</taxon>
        <taxon>Pseudomonadota</taxon>
        <taxon>Betaproteobacteria</taxon>
        <taxon>Nitrosomonadales</taxon>
        <taxon>Sterolibacteriaceae</taxon>
        <taxon>Sterolibacterium</taxon>
    </lineage>
</organism>
<comment type="similarity">
    <text evidence="2">Belongs to the CpsD/CapB family.</text>
</comment>
<keyword evidence="14" id="KW-0829">Tyrosine-protein kinase</keyword>
<evidence type="ECO:0000256" key="19">
    <source>
        <dbReference type="ARBA" id="ARBA00081049"/>
    </source>
</evidence>
<feature type="domain" description="Tyrosine-protein kinase G-rich" evidence="25">
    <location>
        <begin position="422"/>
        <end position="492"/>
    </location>
</feature>
<evidence type="ECO:0000256" key="4">
    <source>
        <dbReference type="ARBA" id="ARBA00011903"/>
    </source>
</evidence>
<name>A0A7Z7MUI6_9PROT</name>
<evidence type="ECO:0000259" key="23">
    <source>
        <dbReference type="Pfam" id="PF02706"/>
    </source>
</evidence>
<feature type="transmembrane region" description="Helical" evidence="22">
    <location>
        <begin position="69"/>
        <end position="88"/>
    </location>
</feature>